<organism evidence="2 3">
    <name type="scientific">Phytophthora megakarya</name>
    <dbReference type="NCBI Taxonomy" id="4795"/>
    <lineage>
        <taxon>Eukaryota</taxon>
        <taxon>Sar</taxon>
        <taxon>Stramenopiles</taxon>
        <taxon>Oomycota</taxon>
        <taxon>Peronosporomycetes</taxon>
        <taxon>Peronosporales</taxon>
        <taxon>Peronosporaceae</taxon>
        <taxon>Phytophthora</taxon>
    </lineage>
</organism>
<dbReference type="SUPFAM" id="SSF56349">
    <property type="entry name" value="DNA breaking-rejoining enzymes"/>
    <property type="match status" value="1"/>
</dbReference>
<dbReference type="Proteomes" id="UP000198211">
    <property type="component" value="Unassembled WGS sequence"/>
</dbReference>
<sequence>MSCARWVIKAAANLGTHQEQPALALGIQGGITSKEVANVLKTAAEGLGYDGARFSTHSIRIGGATSVLNAGADRLVLELMGR</sequence>
<evidence type="ECO:0000313" key="2">
    <source>
        <dbReference type="EMBL" id="OWZ17014.1"/>
    </source>
</evidence>
<reference evidence="3" key="1">
    <citation type="submission" date="2017-03" db="EMBL/GenBank/DDBJ databases">
        <title>Phytopthora megakarya and P. palmivora, two closely related causual agents of cacao black pod achieved similar genome size and gene model numbers by different mechanisms.</title>
        <authorList>
            <person name="Ali S."/>
            <person name="Shao J."/>
            <person name="Larry D.J."/>
            <person name="Kronmiller B."/>
            <person name="Shen D."/>
            <person name="Strem M.D."/>
            <person name="Melnick R.L."/>
            <person name="Guiltinan M.J."/>
            <person name="Tyler B.M."/>
            <person name="Meinhardt L.W."/>
            <person name="Bailey B.A."/>
        </authorList>
    </citation>
    <scope>NUCLEOTIDE SEQUENCE [LARGE SCALE GENOMIC DNA]</scope>
    <source>
        <strain evidence="3">zdho120</strain>
    </source>
</reference>
<dbReference type="EMBL" id="NBNE01000828">
    <property type="protein sequence ID" value="OWZ17014.1"/>
    <property type="molecule type" value="Genomic_DNA"/>
</dbReference>
<dbReference type="GO" id="GO:0006310">
    <property type="term" value="P:DNA recombination"/>
    <property type="evidence" value="ECO:0007669"/>
    <property type="project" value="UniProtKB-KW"/>
</dbReference>
<gene>
    <name evidence="2" type="ORF">PHMEG_0009109</name>
</gene>
<name>A0A225WHW9_9STRA</name>
<keyword evidence="1" id="KW-0233">DNA recombination</keyword>
<keyword evidence="3" id="KW-1185">Reference proteome</keyword>
<dbReference type="Gene3D" id="1.10.443.10">
    <property type="entry name" value="Intergrase catalytic core"/>
    <property type="match status" value="1"/>
</dbReference>
<accession>A0A225WHW9</accession>
<dbReference type="InterPro" id="IPR011010">
    <property type="entry name" value="DNA_brk_join_enz"/>
</dbReference>
<protein>
    <recommendedName>
        <fullName evidence="4">Tyr recombinase domain-containing protein</fullName>
    </recommendedName>
</protein>
<dbReference type="AlphaFoldDB" id="A0A225WHW9"/>
<evidence type="ECO:0000256" key="1">
    <source>
        <dbReference type="ARBA" id="ARBA00023172"/>
    </source>
</evidence>
<proteinExistence type="predicted"/>
<evidence type="ECO:0008006" key="4">
    <source>
        <dbReference type="Google" id="ProtNLM"/>
    </source>
</evidence>
<dbReference type="InterPro" id="IPR013762">
    <property type="entry name" value="Integrase-like_cat_sf"/>
</dbReference>
<dbReference type="OrthoDB" id="126923at2759"/>
<comment type="caution">
    <text evidence="2">The sequence shown here is derived from an EMBL/GenBank/DDBJ whole genome shotgun (WGS) entry which is preliminary data.</text>
</comment>
<dbReference type="GO" id="GO:0003677">
    <property type="term" value="F:DNA binding"/>
    <property type="evidence" value="ECO:0007669"/>
    <property type="project" value="InterPro"/>
</dbReference>
<dbReference type="GO" id="GO:0015074">
    <property type="term" value="P:DNA integration"/>
    <property type="evidence" value="ECO:0007669"/>
    <property type="project" value="InterPro"/>
</dbReference>
<evidence type="ECO:0000313" key="3">
    <source>
        <dbReference type="Proteomes" id="UP000198211"/>
    </source>
</evidence>